<evidence type="ECO:0000313" key="1">
    <source>
        <dbReference type="EMBL" id="MCR1824530.1"/>
    </source>
</evidence>
<proteinExistence type="predicted"/>
<evidence type="ECO:0000313" key="2">
    <source>
        <dbReference type="Proteomes" id="UP001140817"/>
    </source>
</evidence>
<dbReference type="Proteomes" id="UP001140817">
    <property type="component" value="Unassembled WGS sequence"/>
</dbReference>
<reference evidence="1" key="1">
    <citation type="submission" date="2022-07" db="EMBL/GenBank/DDBJ databases">
        <title>Enhanced cultured diversity of the mouse gut microbiota enables custom-made synthetic communities.</title>
        <authorList>
            <person name="Afrizal A."/>
        </authorList>
    </citation>
    <scope>NUCLEOTIDE SEQUENCE</scope>
    <source>
        <strain evidence="1">DSM 29186</strain>
    </source>
</reference>
<dbReference type="EMBL" id="JANKBY010000332">
    <property type="protein sequence ID" value="MCR1824530.1"/>
    <property type="molecule type" value="Genomic_DNA"/>
</dbReference>
<dbReference type="RefSeq" id="WP_257560728.1">
    <property type="nucleotide sequence ID" value="NZ_JANKBY010000332.1"/>
</dbReference>
<feature type="non-terminal residue" evidence="1">
    <location>
        <position position="1"/>
    </location>
</feature>
<keyword evidence="2" id="KW-1185">Reference proteome</keyword>
<comment type="caution">
    <text evidence="1">The sequence shown here is derived from an EMBL/GenBank/DDBJ whole genome shotgun (WGS) entry which is preliminary data.</text>
</comment>
<sequence length="315" mass="37345">VQGKEVLLLSFVEEEECNKLYVLYKSDRVFEEKKTDDFEEEKRQITNREELKESIINNDGSLNIFIKEMNMQGNILSFQGGCIGSLEYHNTEDRLAIKRYIEMGLISDEYDDVDLSNIYFGKFDQNEEEKFPIINKKENISISLTVDEQLKEELIEYPFTISIGEKEKNNKIYYNEEEFFYLDEVKKYDIWKEIYEELDNMVDGLDEDTKQEYKEQYISCTRSQCPEGNDLITISYESENDVQLKFLCKDYLESFPKYSESMAMFMNFNSEIGVNGHVKYTDELKSVPKDFDSTIEIELFSKYVKIPEEVIEFEI</sequence>
<protein>
    <submittedName>
        <fullName evidence="1">Uncharacterized protein</fullName>
    </submittedName>
</protein>
<name>A0A9X2MEW3_9FIRM</name>
<accession>A0A9X2MEW3</accession>
<organism evidence="1 2">
    <name type="scientific">Terrisporobacter muris</name>
    <dbReference type="NCBI Taxonomy" id="2963284"/>
    <lineage>
        <taxon>Bacteria</taxon>
        <taxon>Bacillati</taxon>
        <taxon>Bacillota</taxon>
        <taxon>Clostridia</taxon>
        <taxon>Peptostreptococcales</taxon>
        <taxon>Peptostreptococcaceae</taxon>
        <taxon>Terrisporobacter</taxon>
    </lineage>
</organism>
<gene>
    <name evidence="1" type="ORF">NSA58_17260</name>
</gene>
<dbReference type="AlphaFoldDB" id="A0A9X2MEW3"/>